<name>A0AAW2XVK7_9LAMI</name>
<protein>
    <submittedName>
        <fullName evidence="2">Uncharacterized protein</fullName>
    </submittedName>
</protein>
<feature type="compositionally biased region" description="Basic and acidic residues" evidence="1">
    <location>
        <begin position="186"/>
        <end position="195"/>
    </location>
</feature>
<sequence length="201" mass="22608">MAHDRYLGLPAVAGWSRKALFHNIRHSFWDRISGWNSKLLSKAGKGVLNKSVLQSLPTYAMSCFKLLDHLLHDMKKAMRNFWWHSRGDKRVHWVALEMCRPLVKGGMGFRNLTAFNIEMLKKQGWRIISQLIPTHPSFKGQIFPALFFLGGTGWIPTISHMEKCSISEGGAEGGVRGAYIGQPLEGNDHSAETEQKGGSFD</sequence>
<dbReference type="PANTHER" id="PTHR33116:SF86">
    <property type="entry name" value="REVERSE TRANSCRIPTASE DOMAIN-CONTAINING PROTEIN"/>
    <property type="match status" value="1"/>
</dbReference>
<reference evidence="2" key="1">
    <citation type="submission" date="2020-06" db="EMBL/GenBank/DDBJ databases">
        <authorList>
            <person name="Li T."/>
            <person name="Hu X."/>
            <person name="Zhang T."/>
            <person name="Song X."/>
            <person name="Zhang H."/>
            <person name="Dai N."/>
            <person name="Sheng W."/>
            <person name="Hou X."/>
            <person name="Wei L."/>
        </authorList>
    </citation>
    <scope>NUCLEOTIDE SEQUENCE</scope>
    <source>
        <strain evidence="2">KEN1</strain>
        <tissue evidence="2">Leaf</tissue>
    </source>
</reference>
<evidence type="ECO:0000313" key="2">
    <source>
        <dbReference type="EMBL" id="KAL0457688.1"/>
    </source>
</evidence>
<proteinExistence type="predicted"/>
<dbReference type="PANTHER" id="PTHR33116">
    <property type="entry name" value="REVERSE TRANSCRIPTASE ZINC-BINDING DOMAIN-CONTAINING PROTEIN-RELATED-RELATED"/>
    <property type="match status" value="1"/>
</dbReference>
<accession>A0AAW2XVK7</accession>
<organism evidence="2">
    <name type="scientific">Sesamum latifolium</name>
    <dbReference type="NCBI Taxonomy" id="2727402"/>
    <lineage>
        <taxon>Eukaryota</taxon>
        <taxon>Viridiplantae</taxon>
        <taxon>Streptophyta</taxon>
        <taxon>Embryophyta</taxon>
        <taxon>Tracheophyta</taxon>
        <taxon>Spermatophyta</taxon>
        <taxon>Magnoliopsida</taxon>
        <taxon>eudicotyledons</taxon>
        <taxon>Gunneridae</taxon>
        <taxon>Pentapetalae</taxon>
        <taxon>asterids</taxon>
        <taxon>lamiids</taxon>
        <taxon>Lamiales</taxon>
        <taxon>Pedaliaceae</taxon>
        <taxon>Sesamum</taxon>
    </lineage>
</organism>
<feature type="region of interest" description="Disordered" evidence="1">
    <location>
        <begin position="177"/>
        <end position="201"/>
    </location>
</feature>
<reference evidence="2" key="2">
    <citation type="journal article" date="2024" name="Plant">
        <title>Genomic evolution and insights into agronomic trait innovations of Sesamum species.</title>
        <authorList>
            <person name="Miao H."/>
            <person name="Wang L."/>
            <person name="Qu L."/>
            <person name="Liu H."/>
            <person name="Sun Y."/>
            <person name="Le M."/>
            <person name="Wang Q."/>
            <person name="Wei S."/>
            <person name="Zheng Y."/>
            <person name="Lin W."/>
            <person name="Duan Y."/>
            <person name="Cao H."/>
            <person name="Xiong S."/>
            <person name="Wang X."/>
            <person name="Wei L."/>
            <person name="Li C."/>
            <person name="Ma Q."/>
            <person name="Ju M."/>
            <person name="Zhao R."/>
            <person name="Li G."/>
            <person name="Mu C."/>
            <person name="Tian Q."/>
            <person name="Mei H."/>
            <person name="Zhang T."/>
            <person name="Gao T."/>
            <person name="Zhang H."/>
        </authorList>
    </citation>
    <scope>NUCLEOTIDE SEQUENCE</scope>
    <source>
        <strain evidence="2">KEN1</strain>
    </source>
</reference>
<dbReference type="AlphaFoldDB" id="A0AAW2XVK7"/>
<comment type="caution">
    <text evidence="2">The sequence shown here is derived from an EMBL/GenBank/DDBJ whole genome shotgun (WGS) entry which is preliminary data.</text>
</comment>
<gene>
    <name evidence="2" type="ORF">Slati_0396000</name>
</gene>
<evidence type="ECO:0000256" key="1">
    <source>
        <dbReference type="SAM" id="MobiDB-lite"/>
    </source>
</evidence>
<dbReference type="EMBL" id="JACGWN010000002">
    <property type="protein sequence ID" value="KAL0457688.1"/>
    <property type="molecule type" value="Genomic_DNA"/>
</dbReference>